<dbReference type="Proteomes" id="UP000759298">
    <property type="component" value="Unassembled WGS sequence"/>
</dbReference>
<sequence>MRRSLVLTNESARHPFRASLPVRPDLRRDLIVRRTRWSFGRSDWAGFLGAYVVCLAGALMFIF</sequence>
<dbReference type="EMBL" id="JAHWXP010000001">
    <property type="protein sequence ID" value="MBY8335500.1"/>
    <property type="molecule type" value="Genomic_DNA"/>
</dbReference>
<proteinExistence type="predicted"/>
<keyword evidence="3" id="KW-1185">Reference proteome</keyword>
<feature type="transmembrane region" description="Helical" evidence="1">
    <location>
        <begin position="44"/>
        <end position="62"/>
    </location>
</feature>
<gene>
    <name evidence="2" type="ORF">KYN89_00420</name>
</gene>
<evidence type="ECO:0000313" key="2">
    <source>
        <dbReference type="EMBL" id="MBY8335500.1"/>
    </source>
</evidence>
<keyword evidence="1" id="KW-0472">Membrane</keyword>
<evidence type="ECO:0000313" key="3">
    <source>
        <dbReference type="Proteomes" id="UP000759298"/>
    </source>
</evidence>
<comment type="caution">
    <text evidence="2">The sequence shown here is derived from an EMBL/GenBank/DDBJ whole genome shotgun (WGS) entry which is preliminary data.</text>
</comment>
<dbReference type="RefSeq" id="WP_222823316.1">
    <property type="nucleotide sequence ID" value="NZ_JAHWXP010000001.1"/>
</dbReference>
<organism evidence="2 3">
    <name type="scientific">Alteriqipengyuania abyssalis</name>
    <dbReference type="NCBI Taxonomy" id="2860200"/>
    <lineage>
        <taxon>Bacteria</taxon>
        <taxon>Pseudomonadati</taxon>
        <taxon>Pseudomonadota</taxon>
        <taxon>Alphaproteobacteria</taxon>
        <taxon>Sphingomonadales</taxon>
        <taxon>Erythrobacteraceae</taxon>
        <taxon>Alteriqipengyuania</taxon>
    </lineage>
</organism>
<reference evidence="2 3" key="1">
    <citation type="submission" date="2021-07" db="EMBL/GenBank/DDBJ databases">
        <title>Alteriqipengyuania abyssalis NZ-12B nov, sp.nov isolated from deep sea sponge in pacific ocean.</title>
        <authorList>
            <person name="Tareen S."/>
            <person name="Wink J."/>
        </authorList>
    </citation>
    <scope>NUCLEOTIDE SEQUENCE [LARGE SCALE GENOMIC DNA]</scope>
    <source>
        <strain evidence="2 3">NZ-12B</strain>
    </source>
</reference>
<accession>A0ABS7PB86</accession>
<keyword evidence="1" id="KW-1133">Transmembrane helix</keyword>
<name>A0ABS7PB86_9SPHN</name>
<evidence type="ECO:0000256" key="1">
    <source>
        <dbReference type="SAM" id="Phobius"/>
    </source>
</evidence>
<protein>
    <submittedName>
        <fullName evidence="2">Uncharacterized protein</fullName>
    </submittedName>
</protein>
<keyword evidence="1" id="KW-0812">Transmembrane</keyword>